<dbReference type="Proteomes" id="UP000758576">
    <property type="component" value="Unassembled WGS sequence"/>
</dbReference>
<evidence type="ECO:0000313" key="1">
    <source>
        <dbReference type="EMBL" id="MBU9140822.1"/>
    </source>
</evidence>
<dbReference type="Proteomes" id="UP001210999">
    <property type="component" value="Unassembled WGS sequence"/>
</dbReference>
<evidence type="ECO:0000313" key="4">
    <source>
        <dbReference type="EMBL" id="MDB0853889.1"/>
    </source>
</evidence>
<name>A0A7Y0YR52_PHOVU</name>
<dbReference type="EMBL" id="JAQKEI010000039">
    <property type="protein sequence ID" value="MDB0853889.1"/>
    <property type="molecule type" value="Genomic_DNA"/>
</dbReference>
<reference evidence="3" key="2">
    <citation type="submission" date="2022-01" db="EMBL/GenBank/DDBJ databases">
        <title>Collection of gut derived symbiotic bacterial strains cultured from healthy donors.</title>
        <authorList>
            <person name="Lin H."/>
            <person name="Kohout C."/>
            <person name="Waligurski E."/>
            <person name="Pamer E.G."/>
        </authorList>
    </citation>
    <scope>NUCLEOTIDE SEQUENCE</scope>
    <source>
        <strain evidence="3">DFI.6.72</strain>
    </source>
</reference>
<gene>
    <name evidence="2" type="ORF">KSX14_20410</name>
    <name evidence="1" type="ORF">KTG10_19185</name>
    <name evidence="3" type="ORF">L0N01_07500</name>
    <name evidence="4" type="ORF">PL594_20550</name>
</gene>
<dbReference type="Proteomes" id="UP001200843">
    <property type="component" value="Unassembled WGS sequence"/>
</dbReference>
<dbReference type="Proteomes" id="UP000736888">
    <property type="component" value="Unassembled WGS sequence"/>
</dbReference>
<reference evidence="1" key="1">
    <citation type="submission" date="2021-06" db="EMBL/GenBank/DDBJ databases">
        <title>Collection of gut derived symbiotic bacterial strains cultured from healthy donors.</title>
        <authorList>
            <person name="Lin H."/>
            <person name="Littmann E."/>
            <person name="Pamer E.G."/>
        </authorList>
    </citation>
    <scope>NUCLEOTIDE SEQUENCE</scope>
    <source>
        <strain evidence="2">MSK.19.85</strain>
        <strain evidence="1">MSK.6.33</strain>
    </source>
</reference>
<sequence length="56" mass="6327">MERTGVISTIRLKRQDTCGLLRARITQVVGECIVEFTGVDVCRIEVAELYVEESIQ</sequence>
<evidence type="ECO:0000313" key="5">
    <source>
        <dbReference type="Proteomes" id="UP001210999"/>
    </source>
</evidence>
<proteinExistence type="predicted"/>
<reference evidence="4" key="3">
    <citation type="submission" date="2023-01" db="EMBL/GenBank/DDBJ databases">
        <title>Human gut microbiome strain richness.</title>
        <authorList>
            <person name="Chen-Liaw A."/>
        </authorList>
    </citation>
    <scope>NUCLEOTIDE SEQUENCE</scope>
    <source>
        <strain evidence="4">H9_m1001271B151109d0_201107</strain>
    </source>
</reference>
<comment type="caution">
    <text evidence="4">The sequence shown here is derived from an EMBL/GenBank/DDBJ whole genome shotgun (WGS) entry which is preliminary data.</text>
</comment>
<dbReference type="EMBL" id="JAHOGA010000105">
    <property type="protein sequence ID" value="MBV3490933.1"/>
    <property type="molecule type" value="Genomic_DNA"/>
</dbReference>
<evidence type="ECO:0000313" key="3">
    <source>
        <dbReference type="EMBL" id="MCG4688456.1"/>
    </source>
</evidence>
<protein>
    <submittedName>
        <fullName evidence="4">Uncharacterized protein</fullName>
    </submittedName>
</protein>
<evidence type="ECO:0000313" key="2">
    <source>
        <dbReference type="EMBL" id="MBV3490933.1"/>
    </source>
</evidence>
<accession>A0A7Y0YR52</accession>
<dbReference type="EMBL" id="JAHPYS010000072">
    <property type="protein sequence ID" value="MBU9140822.1"/>
    <property type="molecule type" value="Genomic_DNA"/>
</dbReference>
<dbReference type="EMBL" id="JAKNGO010000014">
    <property type="protein sequence ID" value="MCG4688456.1"/>
    <property type="molecule type" value="Genomic_DNA"/>
</dbReference>
<dbReference type="AlphaFoldDB" id="A0A7Y0YR52"/>
<dbReference type="RefSeq" id="WP_156343364.1">
    <property type="nucleotide sequence ID" value="NZ_AP025232.1"/>
</dbReference>
<organism evidence="4 5">
    <name type="scientific">Phocaeicola vulgatus</name>
    <name type="common">Bacteroides vulgatus</name>
    <dbReference type="NCBI Taxonomy" id="821"/>
    <lineage>
        <taxon>Bacteria</taxon>
        <taxon>Pseudomonadati</taxon>
        <taxon>Bacteroidota</taxon>
        <taxon>Bacteroidia</taxon>
        <taxon>Bacteroidales</taxon>
        <taxon>Bacteroidaceae</taxon>
        <taxon>Phocaeicola</taxon>
    </lineage>
</organism>